<feature type="transmembrane region" description="Helical" evidence="1">
    <location>
        <begin position="237"/>
        <end position="257"/>
    </location>
</feature>
<keyword evidence="1" id="KW-1133">Transmembrane helix</keyword>
<keyword evidence="3" id="KW-1185">Reference proteome</keyword>
<dbReference type="InterPro" id="IPR036259">
    <property type="entry name" value="MFS_trans_sf"/>
</dbReference>
<gene>
    <name evidence="2" type="ORF">H5P30_19445</name>
</gene>
<feature type="transmembrane region" description="Helical" evidence="1">
    <location>
        <begin position="98"/>
        <end position="120"/>
    </location>
</feature>
<evidence type="ECO:0000313" key="2">
    <source>
        <dbReference type="EMBL" id="MBC2603961.1"/>
    </source>
</evidence>
<keyword evidence="1" id="KW-0812">Transmembrane</keyword>
<reference evidence="2 3" key="1">
    <citation type="submission" date="2020-07" db="EMBL/GenBank/DDBJ databases">
        <authorList>
            <person name="Feng X."/>
        </authorList>
    </citation>
    <scope>NUCLEOTIDE SEQUENCE [LARGE SCALE GENOMIC DNA]</scope>
    <source>
        <strain evidence="2 3">JCM14086</strain>
    </source>
</reference>
<evidence type="ECO:0000256" key="1">
    <source>
        <dbReference type="SAM" id="Phobius"/>
    </source>
</evidence>
<sequence length="372" mass="39256">MNSSLTRWLGQSWRPILLVAAVYLYFLIFSQFGFLHRVSDVVGGDSQDVVLGIMGIAGILGALISGIRYRAERIRIFLGSGFVGSAASAWAVEESHSLMAFAVAAAVSGFSLGALTVVVVGFLHDFCSKARIGLLCGLGTGLAYFVSNLPFVFNASPANHCRVAAVVSLGGLAVLALSPLATMMQPLETSPEKSRARGWALAPFVVVFLVLIWMDSAAFSQIQETPDLKAASWSGEGNLWCIGVTHGLAAVVAGVLLDRGRFRWVVGLAFLGLGAGYLLLGAHEFGLLPSLVYAAAVSFYSTALVAFALTERTGFRVTVAVGLVYGVSGWLGSAMGIGMAQHLGRVPVSSWMIAAVLLFPILVVSRLRKAAR</sequence>
<dbReference type="EMBL" id="JACHVA010000137">
    <property type="protein sequence ID" value="MBC2603961.1"/>
    <property type="molecule type" value="Genomic_DNA"/>
</dbReference>
<feature type="transmembrane region" description="Helical" evidence="1">
    <location>
        <begin position="196"/>
        <end position="214"/>
    </location>
</feature>
<feature type="transmembrane region" description="Helical" evidence="1">
    <location>
        <begin position="132"/>
        <end position="151"/>
    </location>
</feature>
<name>A0A7X1B1M7_9BACT</name>
<accession>A0A7X1B1M7</accession>
<feature type="transmembrane region" description="Helical" evidence="1">
    <location>
        <begin position="317"/>
        <end position="340"/>
    </location>
</feature>
<dbReference type="Proteomes" id="UP000525652">
    <property type="component" value="Unassembled WGS sequence"/>
</dbReference>
<dbReference type="RefSeq" id="WP_185694581.1">
    <property type="nucleotide sequence ID" value="NZ_JACHVA010000137.1"/>
</dbReference>
<feature type="transmembrane region" description="Helical" evidence="1">
    <location>
        <begin position="12"/>
        <end position="29"/>
    </location>
</feature>
<keyword evidence="1" id="KW-0472">Membrane</keyword>
<feature type="transmembrane region" description="Helical" evidence="1">
    <location>
        <begin position="264"/>
        <end position="285"/>
    </location>
</feature>
<organism evidence="2 3">
    <name type="scientific">Puniceicoccus vermicola</name>
    <dbReference type="NCBI Taxonomy" id="388746"/>
    <lineage>
        <taxon>Bacteria</taxon>
        <taxon>Pseudomonadati</taxon>
        <taxon>Verrucomicrobiota</taxon>
        <taxon>Opitutia</taxon>
        <taxon>Puniceicoccales</taxon>
        <taxon>Puniceicoccaceae</taxon>
        <taxon>Puniceicoccus</taxon>
    </lineage>
</organism>
<evidence type="ECO:0000313" key="3">
    <source>
        <dbReference type="Proteomes" id="UP000525652"/>
    </source>
</evidence>
<comment type="caution">
    <text evidence="2">The sequence shown here is derived from an EMBL/GenBank/DDBJ whole genome shotgun (WGS) entry which is preliminary data.</text>
</comment>
<protein>
    <recommendedName>
        <fullName evidence="4">MFS transporter</fullName>
    </recommendedName>
</protein>
<feature type="transmembrane region" description="Helical" evidence="1">
    <location>
        <begin position="49"/>
        <end position="67"/>
    </location>
</feature>
<dbReference type="AlphaFoldDB" id="A0A7X1B1M7"/>
<proteinExistence type="predicted"/>
<feature type="transmembrane region" description="Helical" evidence="1">
    <location>
        <begin position="163"/>
        <end position="184"/>
    </location>
</feature>
<dbReference type="SUPFAM" id="SSF103473">
    <property type="entry name" value="MFS general substrate transporter"/>
    <property type="match status" value="1"/>
</dbReference>
<feature type="transmembrane region" description="Helical" evidence="1">
    <location>
        <begin position="291"/>
        <end position="310"/>
    </location>
</feature>
<evidence type="ECO:0008006" key="4">
    <source>
        <dbReference type="Google" id="ProtNLM"/>
    </source>
</evidence>
<feature type="transmembrane region" description="Helical" evidence="1">
    <location>
        <begin position="346"/>
        <end position="364"/>
    </location>
</feature>
<feature type="transmembrane region" description="Helical" evidence="1">
    <location>
        <begin position="74"/>
        <end position="92"/>
    </location>
</feature>